<evidence type="ECO:0000256" key="1">
    <source>
        <dbReference type="SAM" id="MobiDB-lite"/>
    </source>
</evidence>
<dbReference type="Proteomes" id="UP000025227">
    <property type="component" value="Unplaced"/>
</dbReference>
<feature type="compositionally biased region" description="Polar residues" evidence="1">
    <location>
        <begin position="594"/>
        <end position="614"/>
    </location>
</feature>
<protein>
    <submittedName>
        <fullName evidence="3">TPR_REGION domain-containing protein</fullName>
    </submittedName>
</protein>
<keyword evidence="2" id="KW-1185">Reference proteome</keyword>
<feature type="compositionally biased region" description="Polar residues" evidence="1">
    <location>
        <begin position="25"/>
        <end position="41"/>
    </location>
</feature>
<dbReference type="AlphaFoldDB" id="A0A7I4Z623"/>
<accession>A0A7I4Z623</accession>
<proteinExistence type="predicted"/>
<dbReference type="WBParaSite" id="HCON_00187800-00001">
    <property type="protein sequence ID" value="HCON_00187800-00001"/>
    <property type="gene ID" value="HCON_00187800"/>
</dbReference>
<feature type="compositionally biased region" description="Basic and acidic residues" evidence="1">
    <location>
        <begin position="414"/>
        <end position="425"/>
    </location>
</feature>
<feature type="region of interest" description="Disordered" evidence="1">
    <location>
        <begin position="1"/>
        <end position="86"/>
    </location>
</feature>
<feature type="compositionally biased region" description="Polar residues" evidence="1">
    <location>
        <begin position="573"/>
        <end position="582"/>
    </location>
</feature>
<feature type="compositionally biased region" description="Polar residues" evidence="1">
    <location>
        <begin position="755"/>
        <end position="764"/>
    </location>
</feature>
<dbReference type="OMA" id="QDLEYGP"/>
<feature type="region of interest" description="Disordered" evidence="1">
    <location>
        <begin position="395"/>
        <end position="433"/>
    </location>
</feature>
<feature type="region of interest" description="Disordered" evidence="1">
    <location>
        <begin position="573"/>
        <end position="653"/>
    </location>
</feature>
<dbReference type="OrthoDB" id="5828827at2759"/>
<feature type="region of interest" description="Disordered" evidence="1">
    <location>
        <begin position="752"/>
        <end position="774"/>
    </location>
</feature>
<feature type="compositionally biased region" description="Basic and acidic residues" evidence="1">
    <location>
        <begin position="616"/>
        <end position="651"/>
    </location>
</feature>
<feature type="compositionally biased region" description="Low complexity" evidence="1">
    <location>
        <begin position="141"/>
        <end position="158"/>
    </location>
</feature>
<organism evidence="2 3">
    <name type="scientific">Haemonchus contortus</name>
    <name type="common">Barber pole worm</name>
    <dbReference type="NCBI Taxonomy" id="6289"/>
    <lineage>
        <taxon>Eukaryota</taxon>
        <taxon>Metazoa</taxon>
        <taxon>Ecdysozoa</taxon>
        <taxon>Nematoda</taxon>
        <taxon>Chromadorea</taxon>
        <taxon>Rhabditida</taxon>
        <taxon>Rhabditina</taxon>
        <taxon>Rhabditomorpha</taxon>
        <taxon>Strongyloidea</taxon>
        <taxon>Trichostrongylidae</taxon>
        <taxon>Haemonchus</taxon>
    </lineage>
</organism>
<reference evidence="3" key="1">
    <citation type="submission" date="2020-12" db="UniProtKB">
        <authorList>
            <consortium name="WormBaseParasite"/>
        </authorList>
    </citation>
    <scope>IDENTIFICATION</scope>
    <source>
        <strain evidence="3">MHco3</strain>
    </source>
</reference>
<evidence type="ECO:0000313" key="3">
    <source>
        <dbReference type="WBParaSite" id="HCON_00187800-00001"/>
    </source>
</evidence>
<evidence type="ECO:0000313" key="2">
    <source>
        <dbReference type="Proteomes" id="UP000025227"/>
    </source>
</evidence>
<feature type="compositionally biased region" description="Polar residues" evidence="1">
    <location>
        <begin position="64"/>
        <end position="84"/>
    </location>
</feature>
<feature type="region of interest" description="Disordered" evidence="1">
    <location>
        <begin position="110"/>
        <end position="172"/>
    </location>
</feature>
<name>A0A7I4Z623_HAECO</name>
<sequence>MEQPTFSVRDSPFLKNDISGRAHSLPNSLTRRNSRKTSSTHGPCGGLPMLRTSRSIEYHRGDGNFNTRTVTSPTYDYNSDSASESDLEYGPGIVEKLRAKFQRLSGIVSRDAKVSPHATGKRCPSVDDILSTSEEKRRSNRSSISSSGQSPVPLSSLSRHQSRSTGDMINVEGGRHPFTLHRTMKTEEQDDFEVGATISELRRKFEISVQGKPSYGLKYAKGINDTRHRQTFPSTPSYPAPSAFDKDFVHPQELPGRISGKYKQLSSVTVAPLGNRWQEQHSVGQSSTTLRIFEARNDASTAKFSEPFRVLEVLNRAGTAEVATNNNDEVPEFIRIGRRLRKCSTLLRKCEYDDARNVHQKTLDSSTPHRAYRAFSPRLMELPMLSNNARVINDDFYEDPEPHHSEVASPPDPDSARERTSHIPEAEPAVFVRTDVITSATNSSPPPEEPKPRVVANDYIPKACAAENSHSILPQTLSQRITPHNEDEVGVTEMQRLLHKFQRARDERQLEERKSVAAFELPSNLPSSVPKRNFVHAVVGVRLSGLPTTSDGQSINGSLGLNKPNVVNISVRSDTSTLPTKQSNHDSIKPRPSIRSSMKQSVSSATTPWPSSVHSVEPRKSLSAKYIEEKSGILSREKSSPNEPEERERETVPYVDDSISKNISSTSTSATLPNHTAEIAIPSPKNTDSTSNDVCNGDTPGSGYLDQAELSYESIAGDGNPVRHSLLSLVMEEDIPALMEAMNETFTCEFEDLNDQSPSTSSILHTPETRKERRKARQVSSIRFEEASPKVYTYLDEVSAIVKKEWVEGVHVDYETYQKILAAGEEEYRNMVTGLLKWKEEMNARAPENDMSQENDEFNVDTSSNLRYSSLTESNTMCV</sequence>